<proteinExistence type="predicted"/>
<dbReference type="InterPro" id="IPR000198">
    <property type="entry name" value="RhoGAP_dom"/>
</dbReference>
<comment type="caution">
    <text evidence="2">The sequence shown here is derived from an EMBL/GenBank/DDBJ whole genome shotgun (WGS) entry which is preliminary data.</text>
</comment>
<dbReference type="AlphaFoldDB" id="X1H1J5"/>
<protein>
    <recommendedName>
        <fullName evidence="1">Rho-GAP domain-containing protein</fullName>
    </recommendedName>
</protein>
<feature type="domain" description="Rho-GAP" evidence="1">
    <location>
        <begin position="1"/>
        <end position="53"/>
    </location>
</feature>
<evidence type="ECO:0000313" key="2">
    <source>
        <dbReference type="EMBL" id="GAH39138.1"/>
    </source>
</evidence>
<organism evidence="2">
    <name type="scientific">marine sediment metagenome</name>
    <dbReference type="NCBI Taxonomy" id="412755"/>
    <lineage>
        <taxon>unclassified sequences</taxon>
        <taxon>metagenomes</taxon>
        <taxon>ecological metagenomes</taxon>
    </lineage>
</organism>
<dbReference type="EMBL" id="BARU01005629">
    <property type="protein sequence ID" value="GAH39138.1"/>
    <property type="molecule type" value="Genomic_DNA"/>
</dbReference>
<dbReference type="GO" id="GO:0007165">
    <property type="term" value="P:signal transduction"/>
    <property type="evidence" value="ECO:0007669"/>
    <property type="project" value="InterPro"/>
</dbReference>
<accession>X1H1J5</accession>
<sequence length="53" mass="6361">RNILDPLLSLKHKDKKIRDLLRKKKQVLEYIFPFVPSGSRDNLRKLLNDLFNI</sequence>
<reference evidence="2" key="1">
    <citation type="journal article" date="2014" name="Front. Microbiol.">
        <title>High frequency of phylogenetically diverse reductive dehalogenase-homologous genes in deep subseafloor sedimentary metagenomes.</title>
        <authorList>
            <person name="Kawai M."/>
            <person name="Futagami T."/>
            <person name="Toyoda A."/>
            <person name="Takaki Y."/>
            <person name="Nishi S."/>
            <person name="Hori S."/>
            <person name="Arai W."/>
            <person name="Tsubouchi T."/>
            <person name="Morono Y."/>
            <person name="Uchiyama I."/>
            <person name="Ito T."/>
            <person name="Fujiyama A."/>
            <person name="Inagaki F."/>
            <person name="Takami H."/>
        </authorList>
    </citation>
    <scope>NUCLEOTIDE SEQUENCE</scope>
    <source>
        <strain evidence="2">Expedition CK06-06</strain>
    </source>
</reference>
<feature type="non-terminal residue" evidence="2">
    <location>
        <position position="1"/>
    </location>
</feature>
<evidence type="ECO:0000259" key="1">
    <source>
        <dbReference type="PROSITE" id="PS50238"/>
    </source>
</evidence>
<dbReference type="PROSITE" id="PS50238">
    <property type="entry name" value="RHOGAP"/>
    <property type="match status" value="1"/>
</dbReference>
<gene>
    <name evidence="2" type="ORF">S03H2_11000</name>
</gene>
<name>X1H1J5_9ZZZZ</name>